<dbReference type="Pfam" id="PF07690">
    <property type="entry name" value="MFS_1"/>
    <property type="match status" value="1"/>
</dbReference>
<dbReference type="GO" id="GO:0005886">
    <property type="term" value="C:plasma membrane"/>
    <property type="evidence" value="ECO:0007669"/>
    <property type="project" value="TreeGrafter"/>
</dbReference>
<feature type="domain" description="Major facilitator superfamily (MFS) profile" evidence="5">
    <location>
        <begin position="8"/>
        <end position="400"/>
    </location>
</feature>
<keyword evidence="1 4" id="KW-0812">Transmembrane</keyword>
<evidence type="ECO:0000256" key="3">
    <source>
        <dbReference type="ARBA" id="ARBA00023136"/>
    </source>
</evidence>
<dbReference type="EMBL" id="JAAIKB010000003">
    <property type="protein sequence ID" value="NGM20308.1"/>
    <property type="molecule type" value="Genomic_DNA"/>
</dbReference>
<evidence type="ECO:0000256" key="4">
    <source>
        <dbReference type="SAM" id="Phobius"/>
    </source>
</evidence>
<organism evidence="6 7">
    <name type="scientific">Falsiroseomonas algicola</name>
    <dbReference type="NCBI Taxonomy" id="2716930"/>
    <lineage>
        <taxon>Bacteria</taxon>
        <taxon>Pseudomonadati</taxon>
        <taxon>Pseudomonadota</taxon>
        <taxon>Alphaproteobacteria</taxon>
        <taxon>Acetobacterales</taxon>
        <taxon>Roseomonadaceae</taxon>
        <taxon>Falsiroseomonas</taxon>
    </lineage>
</organism>
<dbReference type="SUPFAM" id="SSF103473">
    <property type="entry name" value="MFS general substrate transporter"/>
    <property type="match status" value="1"/>
</dbReference>
<dbReference type="InterPro" id="IPR011701">
    <property type="entry name" value="MFS"/>
</dbReference>
<dbReference type="Gene3D" id="1.20.1250.20">
    <property type="entry name" value="MFS general substrate transporter like domains"/>
    <property type="match status" value="1"/>
</dbReference>
<sequence length="400" mass="40718">MRLTDQRFTAAIVVAQTLAQIGAFTLPALLPGYLDRWDLSATEAGWLVGAFFAAYVAAVPVLVSLTDRVPGVRIYLVGAGCTAVAHLGFGLLAEGFWSGLAFRAIAGVGWAGCYMPGLKVLADRLEGAAQSRAVSWHAAGVGIAGAASFAMAGLLDALGGPAAAFSFGGIAALVAGAIGLAVMPRQLPPRAPDAPPPAALLDFRPVFRNRAAMAWIAGYTVHTWELAALRAWGVAFLAASFARDGAPAWMPGPAAIFTAAGLVGIAVSVTGNETAQKHGRAKVVTWAMAMAAGFSLATGFAGIASPILAAFCVIAWNACIYLDSSALTGGTVQSAAPGMRGATMGLHSMCGYAGGFLGPLGVGVALDLVGADRAVAWVLAFGHLAPFTLLGLLVLRRLSR</sequence>
<feature type="transmembrane region" description="Helical" evidence="4">
    <location>
        <begin position="161"/>
        <end position="182"/>
    </location>
</feature>
<comment type="caution">
    <text evidence="6">The sequence shown here is derived from an EMBL/GenBank/DDBJ whole genome shotgun (WGS) entry which is preliminary data.</text>
</comment>
<reference evidence="6 7" key="1">
    <citation type="submission" date="2020-03" db="EMBL/GenBank/DDBJ databases">
        <title>Roseomonas stagni sp. nov., isolated from pond water in Japan.</title>
        <authorList>
            <person name="Furuhata K."/>
            <person name="Miyamoto H."/>
            <person name="Goto K."/>
        </authorList>
    </citation>
    <scope>NUCLEOTIDE SEQUENCE [LARGE SCALE GENOMIC DNA]</scope>
    <source>
        <strain evidence="6 7">PeD5</strain>
    </source>
</reference>
<evidence type="ECO:0000259" key="5">
    <source>
        <dbReference type="PROSITE" id="PS50850"/>
    </source>
</evidence>
<feature type="transmembrane region" description="Helical" evidence="4">
    <location>
        <begin position="46"/>
        <end position="65"/>
    </location>
</feature>
<dbReference type="PANTHER" id="PTHR23521:SF2">
    <property type="entry name" value="TRANSPORTER MFS SUPERFAMILY"/>
    <property type="match status" value="1"/>
</dbReference>
<keyword evidence="3 4" id="KW-0472">Membrane</keyword>
<feature type="transmembrane region" description="Helical" evidence="4">
    <location>
        <begin position="307"/>
        <end position="328"/>
    </location>
</feature>
<dbReference type="Proteomes" id="UP000475385">
    <property type="component" value="Unassembled WGS sequence"/>
</dbReference>
<keyword evidence="7" id="KW-1185">Reference proteome</keyword>
<dbReference type="GO" id="GO:0022857">
    <property type="term" value="F:transmembrane transporter activity"/>
    <property type="evidence" value="ECO:0007669"/>
    <property type="project" value="InterPro"/>
</dbReference>
<dbReference type="AlphaFoldDB" id="A0A6M1LIZ3"/>
<protein>
    <submittedName>
        <fullName evidence="6">MFS transporter</fullName>
    </submittedName>
</protein>
<evidence type="ECO:0000256" key="1">
    <source>
        <dbReference type="ARBA" id="ARBA00022692"/>
    </source>
</evidence>
<feature type="transmembrane region" description="Helical" evidence="4">
    <location>
        <begin position="283"/>
        <end position="301"/>
    </location>
</feature>
<evidence type="ECO:0000313" key="6">
    <source>
        <dbReference type="EMBL" id="NGM20308.1"/>
    </source>
</evidence>
<feature type="transmembrane region" description="Helical" evidence="4">
    <location>
        <begin position="375"/>
        <end position="395"/>
    </location>
</feature>
<proteinExistence type="predicted"/>
<accession>A0A6M1LIZ3</accession>
<dbReference type="InterPro" id="IPR020846">
    <property type="entry name" value="MFS_dom"/>
</dbReference>
<evidence type="ECO:0000313" key="7">
    <source>
        <dbReference type="Proteomes" id="UP000475385"/>
    </source>
</evidence>
<dbReference type="PANTHER" id="PTHR23521">
    <property type="entry name" value="TRANSPORTER MFS SUPERFAMILY"/>
    <property type="match status" value="1"/>
</dbReference>
<dbReference type="PROSITE" id="PS50850">
    <property type="entry name" value="MFS"/>
    <property type="match status" value="1"/>
</dbReference>
<dbReference type="InterPro" id="IPR036259">
    <property type="entry name" value="MFS_trans_sf"/>
</dbReference>
<feature type="transmembrane region" description="Helical" evidence="4">
    <location>
        <begin position="349"/>
        <end position="369"/>
    </location>
</feature>
<name>A0A6M1LIZ3_9PROT</name>
<feature type="transmembrane region" description="Helical" evidence="4">
    <location>
        <begin position="72"/>
        <end position="93"/>
    </location>
</feature>
<dbReference type="RefSeq" id="WP_164694211.1">
    <property type="nucleotide sequence ID" value="NZ_JAAIKB010000003.1"/>
</dbReference>
<evidence type="ECO:0000256" key="2">
    <source>
        <dbReference type="ARBA" id="ARBA00022989"/>
    </source>
</evidence>
<keyword evidence="2 4" id="KW-1133">Transmembrane helix</keyword>
<gene>
    <name evidence="6" type="ORF">G3576_09805</name>
</gene>
<feature type="transmembrane region" description="Helical" evidence="4">
    <location>
        <begin position="248"/>
        <end position="271"/>
    </location>
</feature>
<feature type="transmembrane region" description="Helical" evidence="4">
    <location>
        <begin position="12"/>
        <end position="34"/>
    </location>
</feature>
<feature type="transmembrane region" description="Helical" evidence="4">
    <location>
        <begin position="134"/>
        <end position="155"/>
    </location>
</feature>
<feature type="transmembrane region" description="Helical" evidence="4">
    <location>
        <begin position="214"/>
        <end position="242"/>
    </location>
</feature>
<feature type="transmembrane region" description="Helical" evidence="4">
    <location>
        <begin position="99"/>
        <end position="122"/>
    </location>
</feature>